<organism evidence="2 3">
    <name type="scientific">Mikania micrantha</name>
    <name type="common">bitter vine</name>
    <dbReference type="NCBI Taxonomy" id="192012"/>
    <lineage>
        <taxon>Eukaryota</taxon>
        <taxon>Viridiplantae</taxon>
        <taxon>Streptophyta</taxon>
        <taxon>Embryophyta</taxon>
        <taxon>Tracheophyta</taxon>
        <taxon>Spermatophyta</taxon>
        <taxon>Magnoliopsida</taxon>
        <taxon>eudicotyledons</taxon>
        <taxon>Gunneridae</taxon>
        <taxon>Pentapetalae</taxon>
        <taxon>asterids</taxon>
        <taxon>campanulids</taxon>
        <taxon>Asterales</taxon>
        <taxon>Asteraceae</taxon>
        <taxon>Asteroideae</taxon>
        <taxon>Heliantheae alliance</taxon>
        <taxon>Eupatorieae</taxon>
        <taxon>Mikania</taxon>
    </lineage>
</organism>
<evidence type="ECO:0000256" key="1">
    <source>
        <dbReference type="SAM" id="MobiDB-lite"/>
    </source>
</evidence>
<evidence type="ECO:0000313" key="2">
    <source>
        <dbReference type="EMBL" id="KAD6119313.1"/>
    </source>
</evidence>
<keyword evidence="3" id="KW-1185">Reference proteome</keyword>
<reference evidence="2 3" key="1">
    <citation type="submission" date="2019-05" db="EMBL/GenBank/DDBJ databases">
        <title>Mikania micrantha, genome provides insights into the molecular mechanism of rapid growth.</title>
        <authorList>
            <person name="Liu B."/>
        </authorList>
    </citation>
    <scope>NUCLEOTIDE SEQUENCE [LARGE SCALE GENOMIC DNA]</scope>
    <source>
        <strain evidence="2">NLD-2019</strain>
        <tissue evidence="2">Leaf</tissue>
    </source>
</reference>
<gene>
    <name evidence="2" type="ORF">E3N88_10584</name>
</gene>
<name>A0A5N6PB95_9ASTR</name>
<evidence type="ECO:0000313" key="3">
    <source>
        <dbReference type="Proteomes" id="UP000326396"/>
    </source>
</evidence>
<dbReference type="AlphaFoldDB" id="A0A5N6PB95"/>
<dbReference type="Proteomes" id="UP000326396">
    <property type="component" value="Linkage Group LG13"/>
</dbReference>
<feature type="region of interest" description="Disordered" evidence="1">
    <location>
        <begin position="91"/>
        <end position="121"/>
    </location>
</feature>
<accession>A0A5N6PB95</accession>
<comment type="caution">
    <text evidence="2">The sequence shown here is derived from an EMBL/GenBank/DDBJ whole genome shotgun (WGS) entry which is preliminary data.</text>
</comment>
<feature type="compositionally biased region" description="Basic and acidic residues" evidence="1">
    <location>
        <begin position="91"/>
        <end position="110"/>
    </location>
</feature>
<proteinExistence type="predicted"/>
<protein>
    <submittedName>
        <fullName evidence="2">Uncharacterized protein</fullName>
    </submittedName>
</protein>
<dbReference type="EMBL" id="SZYD01000005">
    <property type="protein sequence ID" value="KAD6119313.1"/>
    <property type="molecule type" value="Genomic_DNA"/>
</dbReference>
<sequence length="143" mass="15863">MSPYQSSGSCLSPSPAKITTKHTVSLTTGGISCGRDSGVRKEAMFFRDTFAGNCTRKVSCCFSCGKALQAFPICMTISFYPVVTIYSSDVREREKDKIDRKGNDGRRWQGEGDSVQSADESEELLRECERCLILKANRENKNP</sequence>